<evidence type="ECO:0000313" key="1">
    <source>
        <dbReference type="EMBL" id="MBN7816762.1"/>
    </source>
</evidence>
<dbReference type="RefSeq" id="WP_206587428.1">
    <property type="nucleotide sequence ID" value="NZ_JAFKCU010000003.1"/>
</dbReference>
<dbReference type="Proteomes" id="UP000664480">
    <property type="component" value="Unassembled WGS sequence"/>
</dbReference>
<name>A0ABS3CI37_9BACT</name>
<keyword evidence="2" id="KW-1185">Reference proteome</keyword>
<organism evidence="1 2">
    <name type="scientific">Algoriphagus pacificus</name>
    <dbReference type="NCBI Taxonomy" id="2811234"/>
    <lineage>
        <taxon>Bacteria</taxon>
        <taxon>Pseudomonadati</taxon>
        <taxon>Bacteroidota</taxon>
        <taxon>Cytophagia</taxon>
        <taxon>Cytophagales</taxon>
        <taxon>Cyclobacteriaceae</taxon>
        <taxon>Algoriphagus</taxon>
    </lineage>
</organism>
<accession>A0ABS3CI37</accession>
<sequence length="137" mass="16489">MREYPELEKLKAFQKAHDIKIQLLGERDELLLVNFESNKGSCELYIQDEGEDYDESNQILCLYLVLKSLEDYKDETDFLAWSNFYGLDDFDVFWLDYYRSLDKRVYEIEFHFGKIDPFINSFDYELRAGAFQELTKK</sequence>
<proteinExistence type="predicted"/>
<evidence type="ECO:0000313" key="2">
    <source>
        <dbReference type="Proteomes" id="UP000664480"/>
    </source>
</evidence>
<dbReference type="EMBL" id="JAFKCU010000003">
    <property type="protein sequence ID" value="MBN7816762.1"/>
    <property type="molecule type" value="Genomic_DNA"/>
</dbReference>
<comment type="caution">
    <text evidence="1">The sequence shown here is derived from an EMBL/GenBank/DDBJ whole genome shotgun (WGS) entry which is preliminary data.</text>
</comment>
<gene>
    <name evidence="1" type="ORF">J0A69_15040</name>
</gene>
<protein>
    <submittedName>
        <fullName evidence="1">Uncharacterized protein</fullName>
    </submittedName>
</protein>
<reference evidence="1 2" key="1">
    <citation type="submission" date="2021-03" db="EMBL/GenBank/DDBJ databases">
        <title>novel species isolated from a fishpond in China.</title>
        <authorList>
            <person name="Lu H."/>
            <person name="Cai Z."/>
        </authorList>
    </citation>
    <scope>NUCLEOTIDE SEQUENCE [LARGE SCALE GENOMIC DNA]</scope>
    <source>
        <strain evidence="1 2">YJ13C</strain>
    </source>
</reference>